<dbReference type="EMBL" id="BNED01000004">
    <property type="protein sequence ID" value="GHI75012.1"/>
    <property type="molecule type" value="Genomic_DNA"/>
</dbReference>
<accession>A0ABQ3T3P1</accession>
<dbReference type="PANTHER" id="PTHR46637:SF1">
    <property type="entry name" value="BLL5188 PROTEIN"/>
    <property type="match status" value="1"/>
</dbReference>
<dbReference type="NCBIfam" id="NF033580">
    <property type="entry name" value="transpos_IS5_3"/>
    <property type="match status" value="1"/>
</dbReference>
<dbReference type="InterPro" id="IPR025161">
    <property type="entry name" value="IS402-like_dom"/>
</dbReference>
<evidence type="ECO:0000313" key="3">
    <source>
        <dbReference type="EMBL" id="GHI75012.1"/>
    </source>
</evidence>
<protein>
    <submittedName>
        <fullName evidence="3">Transposase</fullName>
    </submittedName>
</protein>
<proteinExistence type="predicted"/>
<evidence type="ECO:0000259" key="2">
    <source>
        <dbReference type="Pfam" id="PF13340"/>
    </source>
</evidence>
<dbReference type="PANTHER" id="PTHR46637">
    <property type="entry name" value="TIS1421-TRANSPOSASE PROTEIN A"/>
    <property type="match status" value="1"/>
</dbReference>
<name>A0ABQ3T3P1_9ACTN</name>
<comment type="caution">
    <text evidence="3">The sequence shown here is derived from an EMBL/GenBank/DDBJ whole genome shotgun (WGS) entry which is preliminary data.</text>
</comment>
<evidence type="ECO:0000256" key="1">
    <source>
        <dbReference type="SAM" id="MobiDB-lite"/>
    </source>
</evidence>
<evidence type="ECO:0000313" key="4">
    <source>
        <dbReference type="Proteomes" id="UP000608522"/>
    </source>
</evidence>
<organism evidence="3 4">
    <name type="scientific">Streptomyces spororaveus</name>
    <dbReference type="NCBI Taxonomy" id="284039"/>
    <lineage>
        <taxon>Bacteria</taxon>
        <taxon>Bacillati</taxon>
        <taxon>Actinomycetota</taxon>
        <taxon>Actinomycetes</taxon>
        <taxon>Kitasatosporales</taxon>
        <taxon>Streptomycetaceae</taxon>
        <taxon>Streptomyces</taxon>
    </lineage>
</organism>
<feature type="compositionally biased region" description="Basic and acidic residues" evidence="1">
    <location>
        <begin position="119"/>
        <end position="129"/>
    </location>
</feature>
<feature type="domain" description="Insertion element IS402-like" evidence="2">
    <location>
        <begin position="7"/>
        <end position="78"/>
    </location>
</feature>
<feature type="region of interest" description="Disordered" evidence="1">
    <location>
        <begin position="110"/>
        <end position="146"/>
    </location>
</feature>
<sequence>MVRRHELTNTQREHIAPLLPQTGAPGGRWADHRTVVNGVLYRTGTGIPWRDLPERYGSWQTVYERHRRWSADGTWSRILRALQAGADATAPDVDGSWAVNVDSTTCRAHQHAAGARHAPPADHPEKGAERVWTQRAERPWDAPGAD</sequence>
<keyword evidence="4" id="KW-1185">Reference proteome</keyword>
<dbReference type="Pfam" id="PF13340">
    <property type="entry name" value="DUF4096"/>
    <property type="match status" value="1"/>
</dbReference>
<reference evidence="4" key="1">
    <citation type="submission" date="2023-07" db="EMBL/GenBank/DDBJ databases">
        <title>Whole genome shotgun sequence of Streptomyces spororaveus NBRC 15456.</title>
        <authorList>
            <person name="Komaki H."/>
            <person name="Tamura T."/>
        </authorList>
    </citation>
    <scope>NUCLEOTIDE SEQUENCE [LARGE SCALE GENOMIC DNA]</scope>
    <source>
        <strain evidence="4">NBRC 15456</strain>
    </source>
</reference>
<dbReference type="InterPro" id="IPR052909">
    <property type="entry name" value="Transposase_6_like"/>
</dbReference>
<dbReference type="Proteomes" id="UP000608522">
    <property type="component" value="Unassembled WGS sequence"/>
</dbReference>
<gene>
    <name evidence="3" type="ORF">Sspor_05730</name>
</gene>